<accession>A0A953N641</accession>
<dbReference type="InterPro" id="IPR036779">
    <property type="entry name" value="LysM_dom_sf"/>
</dbReference>
<evidence type="ECO:0000313" key="5">
    <source>
        <dbReference type="Proteomes" id="UP000739565"/>
    </source>
</evidence>
<dbReference type="Pfam" id="PF01551">
    <property type="entry name" value="Peptidase_M23"/>
    <property type="match status" value="1"/>
</dbReference>
<keyword evidence="5" id="KW-1185">Reference proteome</keyword>
<comment type="caution">
    <text evidence="4">The sequence shown here is derived from an EMBL/GenBank/DDBJ whole genome shotgun (WGS) entry which is preliminary data.</text>
</comment>
<dbReference type="PROSITE" id="PS51782">
    <property type="entry name" value="LYSM"/>
    <property type="match status" value="1"/>
</dbReference>
<feature type="region of interest" description="Disordered" evidence="2">
    <location>
        <begin position="111"/>
        <end position="148"/>
    </location>
</feature>
<evidence type="ECO:0000313" key="4">
    <source>
        <dbReference type="EMBL" id="MBZ1349285.1"/>
    </source>
</evidence>
<feature type="domain" description="LysM" evidence="3">
    <location>
        <begin position="63"/>
        <end position="107"/>
    </location>
</feature>
<evidence type="ECO:0000256" key="2">
    <source>
        <dbReference type="SAM" id="MobiDB-lite"/>
    </source>
</evidence>
<dbReference type="Gene3D" id="2.70.70.10">
    <property type="entry name" value="Glucose Permease (Domain IIA)"/>
    <property type="match status" value="1"/>
</dbReference>
<dbReference type="RefSeq" id="WP_375372524.1">
    <property type="nucleotide sequence ID" value="NZ_JAHXRI010000001.1"/>
</dbReference>
<evidence type="ECO:0000259" key="3">
    <source>
        <dbReference type="PROSITE" id="PS51782"/>
    </source>
</evidence>
<sequence length="267" mass="27326">MQGGYRSHDKQDGETAGVVRHGASRWMLVACVAAAALVAGCANQSGSRAPVTDLSGSSASSAATYTVKAGDTLNKIARATGVSEATIARLNKISNPNLLVVGQVLRLSDGAAPAPKPSSAGMSRPAPQASASTSSESSPPPRAADAGVINWGWPAKGKVIQGFTPATKGIDIAGAAGDAIEAAAGGKVMYAGNGVRGLGNLVIIEHSDGFITAYAHNRTLLVKAGQEVRKGFKIAEMGQTDTTSVRLHFEVRRQGTPVDPLQYLPAR</sequence>
<dbReference type="InterPro" id="IPR011055">
    <property type="entry name" value="Dup_hybrid_motif"/>
</dbReference>
<dbReference type="InterPro" id="IPR016047">
    <property type="entry name" value="M23ase_b-sheet_dom"/>
</dbReference>
<dbReference type="SUPFAM" id="SSF51261">
    <property type="entry name" value="Duplicated hybrid motif"/>
    <property type="match status" value="1"/>
</dbReference>
<name>A0A953N641_9BURK</name>
<dbReference type="EMBL" id="JAHXRI010000001">
    <property type="protein sequence ID" value="MBZ1349285.1"/>
    <property type="molecule type" value="Genomic_DNA"/>
</dbReference>
<feature type="compositionally biased region" description="Low complexity" evidence="2">
    <location>
        <begin position="111"/>
        <end position="137"/>
    </location>
</feature>
<dbReference type="CDD" id="cd00118">
    <property type="entry name" value="LysM"/>
    <property type="match status" value="1"/>
</dbReference>
<dbReference type="Pfam" id="PF01476">
    <property type="entry name" value="LysM"/>
    <property type="match status" value="1"/>
</dbReference>
<evidence type="ECO:0000256" key="1">
    <source>
        <dbReference type="ARBA" id="ARBA00038420"/>
    </source>
</evidence>
<dbReference type="GO" id="GO:0032153">
    <property type="term" value="C:cell division site"/>
    <property type="evidence" value="ECO:0007669"/>
    <property type="project" value="TreeGrafter"/>
</dbReference>
<dbReference type="AlphaFoldDB" id="A0A953N641"/>
<dbReference type="GO" id="GO:0009279">
    <property type="term" value="C:cell outer membrane"/>
    <property type="evidence" value="ECO:0007669"/>
    <property type="project" value="TreeGrafter"/>
</dbReference>
<dbReference type="InterPro" id="IPR050570">
    <property type="entry name" value="Cell_wall_metabolism_enzyme"/>
</dbReference>
<dbReference type="Gene3D" id="3.10.350.10">
    <property type="entry name" value="LysM domain"/>
    <property type="match status" value="1"/>
</dbReference>
<dbReference type="SMART" id="SM00257">
    <property type="entry name" value="LysM"/>
    <property type="match status" value="1"/>
</dbReference>
<dbReference type="GO" id="GO:0004222">
    <property type="term" value="F:metalloendopeptidase activity"/>
    <property type="evidence" value="ECO:0007669"/>
    <property type="project" value="TreeGrafter"/>
</dbReference>
<proteinExistence type="inferred from homology"/>
<organism evidence="4 5">
    <name type="scientific">Zwartia hollandica</name>
    <dbReference type="NCBI Taxonomy" id="324606"/>
    <lineage>
        <taxon>Bacteria</taxon>
        <taxon>Pseudomonadati</taxon>
        <taxon>Pseudomonadota</taxon>
        <taxon>Betaproteobacteria</taxon>
        <taxon>Burkholderiales</taxon>
        <taxon>Alcaligenaceae</taxon>
        <taxon>Zwartia</taxon>
    </lineage>
</organism>
<dbReference type="PANTHER" id="PTHR21666:SF263">
    <property type="entry name" value="MUREIN HYDROLASE ACTIVATOR NLPD"/>
    <property type="match status" value="1"/>
</dbReference>
<dbReference type="InterPro" id="IPR018392">
    <property type="entry name" value="LysM"/>
</dbReference>
<dbReference type="PANTHER" id="PTHR21666">
    <property type="entry name" value="PEPTIDASE-RELATED"/>
    <property type="match status" value="1"/>
</dbReference>
<gene>
    <name evidence="4" type="ORF">KZZ10_01375</name>
</gene>
<protein>
    <submittedName>
        <fullName evidence="4">Peptidoglycan DD-metalloendopeptidase family protein</fullName>
    </submittedName>
</protein>
<comment type="similarity">
    <text evidence="1">Belongs to the E.coli NlpD/Haemophilus LppB family.</text>
</comment>
<reference evidence="4" key="1">
    <citation type="submission" date="2021-07" db="EMBL/GenBank/DDBJ databases">
        <title>New genus and species of the family Alcaligenaceae.</title>
        <authorList>
            <person name="Hahn M.W."/>
        </authorList>
    </citation>
    <scope>NUCLEOTIDE SEQUENCE</scope>
    <source>
        <strain evidence="4">LF4-65</strain>
    </source>
</reference>
<dbReference type="CDD" id="cd12797">
    <property type="entry name" value="M23_peptidase"/>
    <property type="match status" value="1"/>
</dbReference>
<dbReference type="Proteomes" id="UP000739565">
    <property type="component" value="Unassembled WGS sequence"/>
</dbReference>